<gene>
    <name evidence="2" type="ORF">BMF94_0679</name>
</gene>
<dbReference type="STRING" id="741276.A0A2S5BI68"/>
<dbReference type="PANTHER" id="PTHR37948">
    <property type="entry name" value="ZGC:113208"/>
    <property type="match status" value="1"/>
</dbReference>
<dbReference type="OrthoDB" id="4850at2759"/>
<comment type="caution">
    <text evidence="2">The sequence shown here is derived from an EMBL/GenBank/DDBJ whole genome shotgun (WGS) entry which is preliminary data.</text>
</comment>
<dbReference type="EMBL" id="PJQD01000005">
    <property type="protein sequence ID" value="POY76478.1"/>
    <property type="molecule type" value="Genomic_DNA"/>
</dbReference>
<evidence type="ECO:0000313" key="2">
    <source>
        <dbReference type="EMBL" id="POY76478.1"/>
    </source>
</evidence>
<dbReference type="PANTHER" id="PTHR37948:SF1">
    <property type="entry name" value="BLL5189 PROTEIN"/>
    <property type="match status" value="1"/>
</dbReference>
<keyword evidence="3" id="KW-1185">Reference proteome</keyword>
<feature type="compositionally biased region" description="Polar residues" evidence="1">
    <location>
        <begin position="18"/>
        <end position="27"/>
    </location>
</feature>
<dbReference type="AlphaFoldDB" id="A0A2S5BI68"/>
<feature type="compositionally biased region" description="Basic residues" evidence="1">
    <location>
        <begin position="1"/>
        <end position="12"/>
    </location>
</feature>
<feature type="compositionally biased region" description="Basic and acidic residues" evidence="1">
    <location>
        <begin position="58"/>
        <end position="82"/>
    </location>
</feature>
<dbReference type="Proteomes" id="UP000237144">
    <property type="component" value="Unassembled WGS sequence"/>
</dbReference>
<evidence type="ECO:0000256" key="1">
    <source>
        <dbReference type="SAM" id="MobiDB-lite"/>
    </source>
</evidence>
<sequence length="359" mass="41072">MARTMQSKRKPVFHRETPSTWTSTLQTAPKPDPAAVPSTSTSSGSGLASTTRPPKAKVPREPLPKEAFIRETRSKRALREQNVEEQPPPKQQKQAVKAKAARAPVAAAVKKEEQAQASIRRIGQKFSPGDGQLDYVITAPMPTRDPVTKEFNFADFPRFKPNLSPEEIIRRGSFDGGFFRPVKSKKSGRELHEDWSDFPKEWYEGLSSSMYLTRPEGAEDSVNKWQARMGQPYEAWEANGWIVPEHDARGWYQWYYRFFLGRRCDDDERQVGRWDRVAGEASGRWRRILLQKYRQKGVSFVEPNEEEVSPGIRQTLQHWASLLAFPLTDTVAYDPTTEALNRFREEKGDNVANEDADEE</sequence>
<feature type="region of interest" description="Disordered" evidence="1">
    <location>
        <begin position="1"/>
        <end position="99"/>
    </location>
</feature>
<feature type="compositionally biased region" description="Low complexity" evidence="1">
    <location>
        <begin position="38"/>
        <end position="51"/>
    </location>
</feature>
<name>A0A2S5BI68_9BASI</name>
<evidence type="ECO:0000313" key="3">
    <source>
        <dbReference type="Proteomes" id="UP000237144"/>
    </source>
</evidence>
<reference evidence="2 3" key="1">
    <citation type="journal article" date="2018" name="Front. Microbiol.">
        <title>Prospects for Fungal Bioremediation of Acidic Radioactive Waste Sites: Characterization and Genome Sequence of Rhodotorula taiwanensis MD1149.</title>
        <authorList>
            <person name="Tkavc R."/>
            <person name="Matrosova V.Y."/>
            <person name="Grichenko O.E."/>
            <person name="Gostincar C."/>
            <person name="Volpe R.P."/>
            <person name="Klimenkova P."/>
            <person name="Gaidamakova E.K."/>
            <person name="Zhou C.E."/>
            <person name="Stewart B.J."/>
            <person name="Lyman M.G."/>
            <person name="Malfatti S.A."/>
            <person name="Rubinfeld B."/>
            <person name="Courtot M."/>
            <person name="Singh J."/>
            <person name="Dalgard C.L."/>
            <person name="Hamilton T."/>
            <person name="Frey K.G."/>
            <person name="Gunde-Cimerman N."/>
            <person name="Dugan L."/>
            <person name="Daly M.J."/>
        </authorList>
    </citation>
    <scope>NUCLEOTIDE SEQUENCE [LARGE SCALE GENOMIC DNA]</scope>
    <source>
        <strain evidence="2 3">MD1149</strain>
    </source>
</reference>
<protein>
    <submittedName>
        <fullName evidence="2">Uncharacterized protein</fullName>
    </submittedName>
</protein>
<proteinExistence type="predicted"/>
<accession>A0A2S5BI68</accession>
<organism evidence="2 3">
    <name type="scientific">Rhodotorula taiwanensis</name>
    <dbReference type="NCBI Taxonomy" id="741276"/>
    <lineage>
        <taxon>Eukaryota</taxon>
        <taxon>Fungi</taxon>
        <taxon>Dikarya</taxon>
        <taxon>Basidiomycota</taxon>
        <taxon>Pucciniomycotina</taxon>
        <taxon>Microbotryomycetes</taxon>
        <taxon>Sporidiobolales</taxon>
        <taxon>Sporidiobolaceae</taxon>
        <taxon>Rhodotorula</taxon>
    </lineage>
</organism>